<comment type="caution">
    <text evidence="1">The sequence shown here is derived from an EMBL/GenBank/DDBJ whole genome shotgun (WGS) entry which is preliminary data.</text>
</comment>
<protein>
    <submittedName>
        <fullName evidence="1">Uncharacterized protein</fullName>
    </submittedName>
</protein>
<gene>
    <name evidence="1" type="ORF">Clacol_006941</name>
</gene>
<dbReference type="AlphaFoldDB" id="A0AAV5AG54"/>
<dbReference type="EMBL" id="BPWL01000007">
    <property type="protein sequence ID" value="GJJ12697.1"/>
    <property type="molecule type" value="Genomic_DNA"/>
</dbReference>
<organism evidence="1 2">
    <name type="scientific">Clathrus columnatus</name>
    <dbReference type="NCBI Taxonomy" id="1419009"/>
    <lineage>
        <taxon>Eukaryota</taxon>
        <taxon>Fungi</taxon>
        <taxon>Dikarya</taxon>
        <taxon>Basidiomycota</taxon>
        <taxon>Agaricomycotina</taxon>
        <taxon>Agaricomycetes</taxon>
        <taxon>Phallomycetidae</taxon>
        <taxon>Phallales</taxon>
        <taxon>Clathraceae</taxon>
        <taxon>Clathrus</taxon>
    </lineage>
</organism>
<sequence length="65" mass="7670">MSINENEFLDNDLTMRPLPLIRYKFTSHFPGIEEPLKSRDKLQPKRIRVRNLGASRYLPFPTIPT</sequence>
<evidence type="ECO:0000313" key="1">
    <source>
        <dbReference type="EMBL" id="GJJ12697.1"/>
    </source>
</evidence>
<proteinExistence type="predicted"/>
<evidence type="ECO:0000313" key="2">
    <source>
        <dbReference type="Proteomes" id="UP001050691"/>
    </source>
</evidence>
<name>A0AAV5AG54_9AGAM</name>
<dbReference type="Proteomes" id="UP001050691">
    <property type="component" value="Unassembled WGS sequence"/>
</dbReference>
<keyword evidence="2" id="KW-1185">Reference proteome</keyword>
<accession>A0AAV5AG54</accession>
<reference evidence="1" key="1">
    <citation type="submission" date="2021-10" db="EMBL/GenBank/DDBJ databases">
        <title>De novo Genome Assembly of Clathrus columnatus (Basidiomycota, Fungi) Using Illumina and Nanopore Sequence Data.</title>
        <authorList>
            <person name="Ogiso-Tanaka E."/>
            <person name="Itagaki H."/>
            <person name="Hosoya T."/>
            <person name="Hosaka K."/>
        </authorList>
    </citation>
    <scope>NUCLEOTIDE SEQUENCE</scope>
    <source>
        <strain evidence="1">MO-923</strain>
    </source>
</reference>